<proteinExistence type="predicted"/>
<dbReference type="AlphaFoldDB" id="A0A934WWC8"/>
<dbReference type="SMART" id="SM00387">
    <property type="entry name" value="HATPase_c"/>
    <property type="match status" value="1"/>
</dbReference>
<dbReference type="SUPFAM" id="SSF55874">
    <property type="entry name" value="ATPase domain of HSP90 chaperone/DNA topoisomerase II/histidine kinase"/>
    <property type="match status" value="1"/>
</dbReference>
<evidence type="ECO:0000313" key="11">
    <source>
        <dbReference type="Proteomes" id="UP000611723"/>
    </source>
</evidence>
<dbReference type="InterPro" id="IPR036890">
    <property type="entry name" value="HATPase_C_sf"/>
</dbReference>
<keyword evidence="4" id="KW-0808">Transferase</keyword>
<dbReference type="Gene3D" id="3.30.450.20">
    <property type="entry name" value="PAS domain"/>
    <property type="match status" value="2"/>
</dbReference>
<feature type="coiled-coil region" evidence="6">
    <location>
        <begin position="250"/>
        <end position="277"/>
    </location>
</feature>
<dbReference type="InterPro" id="IPR001610">
    <property type="entry name" value="PAC"/>
</dbReference>
<dbReference type="Gene3D" id="3.30.565.10">
    <property type="entry name" value="Histidine kinase-like ATPase, C-terminal domain"/>
    <property type="match status" value="1"/>
</dbReference>
<dbReference type="PANTHER" id="PTHR43304:SF1">
    <property type="entry name" value="PAC DOMAIN-CONTAINING PROTEIN"/>
    <property type="match status" value="1"/>
</dbReference>
<dbReference type="InterPro" id="IPR003594">
    <property type="entry name" value="HATPase_dom"/>
</dbReference>
<dbReference type="Gene3D" id="1.10.287.130">
    <property type="match status" value="1"/>
</dbReference>
<dbReference type="SMART" id="SM00388">
    <property type="entry name" value="HisKA"/>
    <property type="match status" value="1"/>
</dbReference>
<dbReference type="Pfam" id="PF00512">
    <property type="entry name" value="HisKA"/>
    <property type="match status" value="1"/>
</dbReference>
<keyword evidence="6" id="KW-0175">Coiled coil</keyword>
<gene>
    <name evidence="10" type="ORF">JKA74_03890</name>
</gene>
<comment type="caution">
    <text evidence="10">The sequence shown here is derived from an EMBL/GenBank/DDBJ whole genome shotgun (WGS) entry which is preliminary data.</text>
</comment>
<dbReference type="Pfam" id="PF02518">
    <property type="entry name" value="HATPase_c"/>
    <property type="match status" value="1"/>
</dbReference>
<dbReference type="SMART" id="SM00086">
    <property type="entry name" value="PAC"/>
    <property type="match status" value="2"/>
</dbReference>
<dbReference type="EC" id="2.7.13.3" evidence="2"/>
<keyword evidence="3" id="KW-0597">Phosphoprotein</keyword>
<reference evidence="10" key="1">
    <citation type="submission" date="2021-01" db="EMBL/GenBank/DDBJ databases">
        <title>Marivirga aurantiaca sp. nov., isolated from intertidal surface sediments.</title>
        <authorList>
            <person name="Zhang M."/>
        </authorList>
    </citation>
    <scope>NUCLEOTIDE SEQUENCE</scope>
    <source>
        <strain evidence="10">S37H4</strain>
    </source>
</reference>
<evidence type="ECO:0000256" key="4">
    <source>
        <dbReference type="ARBA" id="ARBA00022679"/>
    </source>
</evidence>
<dbReference type="InterPro" id="IPR036097">
    <property type="entry name" value="HisK_dim/P_sf"/>
</dbReference>
<dbReference type="RefSeq" id="WP_201429840.1">
    <property type="nucleotide sequence ID" value="NZ_JAEQBW010000001.1"/>
</dbReference>
<dbReference type="PROSITE" id="PS50112">
    <property type="entry name" value="PAS"/>
    <property type="match status" value="1"/>
</dbReference>
<keyword evidence="11" id="KW-1185">Reference proteome</keyword>
<dbReference type="InterPro" id="IPR000700">
    <property type="entry name" value="PAS-assoc_C"/>
</dbReference>
<dbReference type="NCBIfam" id="TIGR00229">
    <property type="entry name" value="sensory_box"/>
    <property type="match status" value="1"/>
</dbReference>
<evidence type="ECO:0000259" key="8">
    <source>
        <dbReference type="PROSITE" id="PS50112"/>
    </source>
</evidence>
<dbReference type="InterPro" id="IPR003661">
    <property type="entry name" value="HisK_dim/P_dom"/>
</dbReference>
<feature type="domain" description="PAS" evidence="8">
    <location>
        <begin position="412"/>
        <end position="479"/>
    </location>
</feature>
<dbReference type="PROSITE" id="PS50109">
    <property type="entry name" value="HIS_KIN"/>
    <property type="match status" value="1"/>
</dbReference>
<dbReference type="EMBL" id="JAEQBW010000001">
    <property type="protein sequence ID" value="MBK6264167.1"/>
    <property type="molecule type" value="Genomic_DNA"/>
</dbReference>
<evidence type="ECO:0000256" key="1">
    <source>
        <dbReference type="ARBA" id="ARBA00000085"/>
    </source>
</evidence>
<comment type="catalytic activity">
    <reaction evidence="1">
        <text>ATP + protein L-histidine = ADP + protein N-phospho-L-histidine.</text>
        <dbReference type="EC" id="2.7.13.3"/>
    </reaction>
</comment>
<evidence type="ECO:0000313" key="10">
    <source>
        <dbReference type="EMBL" id="MBK6264167.1"/>
    </source>
</evidence>
<dbReference type="FunFam" id="3.30.565.10:FF:000006">
    <property type="entry name" value="Sensor histidine kinase WalK"/>
    <property type="match status" value="1"/>
</dbReference>
<dbReference type="PROSITE" id="PS50113">
    <property type="entry name" value="PAC"/>
    <property type="match status" value="1"/>
</dbReference>
<dbReference type="InterPro" id="IPR005467">
    <property type="entry name" value="His_kinase_dom"/>
</dbReference>
<dbReference type="SUPFAM" id="SSF47384">
    <property type="entry name" value="Homodimeric domain of signal transducing histidine kinase"/>
    <property type="match status" value="1"/>
</dbReference>
<feature type="domain" description="Histidine kinase" evidence="7">
    <location>
        <begin position="554"/>
        <end position="766"/>
    </location>
</feature>
<dbReference type="GO" id="GO:0000155">
    <property type="term" value="F:phosphorelay sensor kinase activity"/>
    <property type="evidence" value="ECO:0007669"/>
    <property type="project" value="InterPro"/>
</dbReference>
<dbReference type="InterPro" id="IPR035965">
    <property type="entry name" value="PAS-like_dom_sf"/>
</dbReference>
<dbReference type="InterPro" id="IPR052162">
    <property type="entry name" value="Sensor_kinase/Photoreceptor"/>
</dbReference>
<keyword evidence="5" id="KW-0418">Kinase</keyword>
<dbReference type="InterPro" id="IPR004358">
    <property type="entry name" value="Sig_transdc_His_kin-like_C"/>
</dbReference>
<evidence type="ECO:0000259" key="9">
    <source>
        <dbReference type="PROSITE" id="PS50113"/>
    </source>
</evidence>
<evidence type="ECO:0000256" key="6">
    <source>
        <dbReference type="SAM" id="Coils"/>
    </source>
</evidence>
<dbReference type="PANTHER" id="PTHR43304">
    <property type="entry name" value="PHYTOCHROME-LIKE PROTEIN CPH1"/>
    <property type="match status" value="1"/>
</dbReference>
<dbReference type="SUPFAM" id="SSF55785">
    <property type="entry name" value="PYP-like sensor domain (PAS domain)"/>
    <property type="match status" value="1"/>
</dbReference>
<dbReference type="CDD" id="cd00075">
    <property type="entry name" value="HATPase"/>
    <property type="match status" value="1"/>
</dbReference>
<dbReference type="Pfam" id="PF13426">
    <property type="entry name" value="PAS_9"/>
    <property type="match status" value="1"/>
</dbReference>
<feature type="domain" description="PAC" evidence="9">
    <location>
        <begin position="485"/>
        <end position="536"/>
    </location>
</feature>
<name>A0A934WWC8_9BACT</name>
<dbReference type="CDD" id="cd00130">
    <property type="entry name" value="PAS"/>
    <property type="match status" value="1"/>
</dbReference>
<accession>A0A934WWC8</accession>
<dbReference type="PRINTS" id="PR00344">
    <property type="entry name" value="BCTRLSENSOR"/>
</dbReference>
<dbReference type="Proteomes" id="UP000611723">
    <property type="component" value="Unassembled WGS sequence"/>
</dbReference>
<dbReference type="CDD" id="cd00082">
    <property type="entry name" value="HisKA"/>
    <property type="match status" value="1"/>
</dbReference>
<evidence type="ECO:0000256" key="3">
    <source>
        <dbReference type="ARBA" id="ARBA00022553"/>
    </source>
</evidence>
<evidence type="ECO:0000259" key="7">
    <source>
        <dbReference type="PROSITE" id="PS50109"/>
    </source>
</evidence>
<sequence>MLIFKFIEYKRMHHLGSERIKEVINYLQENQIQFEWLDDCNITHFDDYCSYYLLIEKKVLYVCSIGEADGEKAEYFFSSLLKAGKNYSSTSVKLTFVMDATGLYNMPHSARKEVNFFDLKFREYWQEVIFIYQGIAKVILDMYELHKPEHLVGMRKVPDLQYALDTALKREHKNIDEALEEKELSAMNQKELIEVIQKLKSEREKEKNSWDQQLHQLFGAISNLSWDSRASTSLSEIEKENPFAPIYGVLNNSISDYNEMKNELQRLKNEFHQNLSHELGETLHQEASLRAIFDSLDSILWYIDKNYVLISFNKNFLEHVKSSFGFVPEVGMNLLNQPQLAGKYESIKERVEIALKGKEATYNDKYYEGDKIVKVIASKVFPVMVDGEILGLACLSNDITESYFTKERVNNSEKLLASVNQHISEAIYRTSSDRGMVYINEAFMNMFGFESKNELYNFEDLTKLYTNPNDRKKILHLLETKKKFTNVEVLFKRKNGETFTGLISSMLTVGEDGVTYFDGAIRDVTAIKSAQQKLKNQNIQLKKLNSELDSFVYSASHDLKAPLSSVRGLINLAKNEKEKDKLSYYLDLIDTSITKLDNFIQDIINLSRNSRQAIIKEEIDFNELVNETFSNFKYLPNFDKIEKVVTIDPSIQFYSDKRRLLIIFNNLVSNSIRYYNPSANTPFIKINIEKEGNQTMISVADNGVGIEKQYLKKIFEMFFRASESSNGSGIGLYIVKETIDKLKGKVSVKSEPGIGSIFQIKLPNQLPVES</sequence>
<dbReference type="InterPro" id="IPR000014">
    <property type="entry name" value="PAS"/>
</dbReference>
<organism evidence="10 11">
    <name type="scientific">Marivirga aurantiaca</name>
    <dbReference type="NCBI Taxonomy" id="2802615"/>
    <lineage>
        <taxon>Bacteria</taxon>
        <taxon>Pseudomonadati</taxon>
        <taxon>Bacteroidota</taxon>
        <taxon>Cytophagia</taxon>
        <taxon>Cytophagales</taxon>
        <taxon>Marivirgaceae</taxon>
        <taxon>Marivirga</taxon>
    </lineage>
</organism>
<evidence type="ECO:0000256" key="2">
    <source>
        <dbReference type="ARBA" id="ARBA00012438"/>
    </source>
</evidence>
<protein>
    <recommendedName>
        <fullName evidence="2">histidine kinase</fullName>
        <ecNumber evidence="2">2.7.13.3</ecNumber>
    </recommendedName>
</protein>
<evidence type="ECO:0000256" key="5">
    <source>
        <dbReference type="ARBA" id="ARBA00022777"/>
    </source>
</evidence>